<organism evidence="11 12">
    <name type="scientific">Nocardioides baekrokdamisoli</name>
    <dbReference type="NCBI Taxonomy" id="1804624"/>
    <lineage>
        <taxon>Bacteria</taxon>
        <taxon>Bacillati</taxon>
        <taxon>Actinomycetota</taxon>
        <taxon>Actinomycetes</taxon>
        <taxon>Propionibacteriales</taxon>
        <taxon>Nocardioidaceae</taxon>
        <taxon>Nocardioides</taxon>
    </lineage>
</organism>
<gene>
    <name evidence="11" type="ORF">Back2_25440</name>
</gene>
<dbReference type="GO" id="GO:0004376">
    <property type="term" value="F:GPI mannosyltransferase activity"/>
    <property type="evidence" value="ECO:0007669"/>
    <property type="project" value="InterPro"/>
</dbReference>
<protein>
    <recommendedName>
        <fullName evidence="13">Glycosyltransferase RgtA/B/C/D-like domain-containing protein</fullName>
    </recommendedName>
</protein>
<dbReference type="OrthoDB" id="151635at2"/>
<comment type="subcellular location">
    <subcellularLocation>
        <location evidence="1">Endoplasmic reticulum membrane</location>
        <topology evidence="1">Multi-pass membrane protein</topology>
    </subcellularLocation>
</comment>
<feature type="transmembrane region" description="Helical" evidence="10">
    <location>
        <begin position="119"/>
        <end position="140"/>
    </location>
</feature>
<sequence length="402" mass="43927">MPQAAKIAAAARSSVIPLGVYAFSRLVDTLILFGLRSKQTTDPNYFAGGTVPVQLQPRTYGHIISNWDGQWYRSIAQHWYPSTLPTNPDGSVSQNAWAFYPGFPTLCRGLMHLGLSYEASAGLISIVAGGIGCWLLYLLVRVSGSRFTAAMAVVGFCFFPAAVLLQAAYTESLAFALIMGALLSLNKRRYGWFMVCTLALSLTRPVALPLAAVAGLHWLVRWMRRDTEPFEFEDRVTEGAATLMAVASFGVWPMIAAAVTGRLNAYWATANTWALDGHWVSWLSETARVGGQGVLTFTLVAAFAAIVIVTQRSARAWPTELRTWSAAYVLYLLATTRATPSITRYLLLAVVPWWPLPEVSERRLPVSAQVAIALAFATAGTMLQYAWTGTNFIVGPDARTYP</sequence>
<keyword evidence="4" id="KW-0328">Glycosyltransferase</keyword>
<evidence type="ECO:0000256" key="7">
    <source>
        <dbReference type="ARBA" id="ARBA00022824"/>
    </source>
</evidence>
<evidence type="ECO:0000256" key="4">
    <source>
        <dbReference type="ARBA" id="ARBA00022676"/>
    </source>
</evidence>
<keyword evidence="7" id="KW-0256">Endoplasmic reticulum</keyword>
<feature type="transmembrane region" description="Helical" evidence="10">
    <location>
        <begin position="190"/>
        <end position="219"/>
    </location>
</feature>
<dbReference type="PANTHER" id="PTHR12468:SF2">
    <property type="entry name" value="GPI MANNOSYLTRANSFERASE 2"/>
    <property type="match status" value="1"/>
</dbReference>
<dbReference type="GO" id="GO:0016020">
    <property type="term" value="C:membrane"/>
    <property type="evidence" value="ECO:0007669"/>
    <property type="project" value="GOC"/>
</dbReference>
<accession>A0A3G9IGX2</accession>
<dbReference type="KEGG" id="nbe:Back2_25440"/>
<keyword evidence="3" id="KW-0337">GPI-anchor biosynthesis</keyword>
<evidence type="ECO:0000256" key="10">
    <source>
        <dbReference type="SAM" id="Phobius"/>
    </source>
</evidence>
<reference evidence="11 12" key="1">
    <citation type="submission" date="2018-11" db="EMBL/GenBank/DDBJ databases">
        <title>Complete genome sequence of Nocardioides baekrokdamisoli strain KCTC 39748.</title>
        <authorList>
            <person name="Kang S.W."/>
            <person name="Lee K.C."/>
            <person name="Kim K.K."/>
            <person name="Kim J.S."/>
            <person name="Kim D.S."/>
            <person name="Ko S.H."/>
            <person name="Yang S.H."/>
            <person name="Shin Y.K."/>
            <person name="Lee J.S."/>
        </authorList>
    </citation>
    <scope>NUCLEOTIDE SEQUENCE [LARGE SCALE GENOMIC DNA]</scope>
    <source>
        <strain evidence="11 12">KCTC 39748</strain>
    </source>
</reference>
<evidence type="ECO:0000256" key="6">
    <source>
        <dbReference type="ARBA" id="ARBA00022692"/>
    </source>
</evidence>
<dbReference type="GO" id="GO:0006506">
    <property type="term" value="P:GPI anchor biosynthetic process"/>
    <property type="evidence" value="ECO:0007669"/>
    <property type="project" value="UniProtKB-UniPathway"/>
</dbReference>
<feature type="transmembrane region" description="Helical" evidence="10">
    <location>
        <begin position="289"/>
        <end position="309"/>
    </location>
</feature>
<dbReference type="RefSeq" id="WP_125569591.1">
    <property type="nucleotide sequence ID" value="NZ_AP019307.1"/>
</dbReference>
<evidence type="ECO:0000256" key="8">
    <source>
        <dbReference type="ARBA" id="ARBA00022989"/>
    </source>
</evidence>
<keyword evidence="12" id="KW-1185">Reference proteome</keyword>
<dbReference type="UniPathway" id="UPA00196"/>
<feature type="transmembrane region" description="Helical" evidence="10">
    <location>
        <begin position="329"/>
        <end position="354"/>
    </location>
</feature>
<dbReference type="GO" id="GO:0031501">
    <property type="term" value="C:mannosyltransferase complex"/>
    <property type="evidence" value="ECO:0007669"/>
    <property type="project" value="TreeGrafter"/>
</dbReference>
<evidence type="ECO:0000256" key="2">
    <source>
        <dbReference type="ARBA" id="ARBA00004687"/>
    </source>
</evidence>
<evidence type="ECO:0008006" key="13">
    <source>
        <dbReference type="Google" id="ProtNLM"/>
    </source>
</evidence>
<comment type="pathway">
    <text evidence="2">Glycolipid biosynthesis; glycosylphosphatidylinositol-anchor biosynthesis.</text>
</comment>
<feature type="transmembrane region" description="Helical" evidence="10">
    <location>
        <begin position="147"/>
        <end position="170"/>
    </location>
</feature>
<evidence type="ECO:0000313" key="11">
    <source>
        <dbReference type="EMBL" id="BBH18257.1"/>
    </source>
</evidence>
<evidence type="ECO:0000256" key="3">
    <source>
        <dbReference type="ARBA" id="ARBA00022502"/>
    </source>
</evidence>
<keyword evidence="5" id="KW-0808">Transferase</keyword>
<proteinExistence type="predicted"/>
<feature type="transmembrane region" description="Helical" evidence="10">
    <location>
        <begin position="240"/>
        <end position="259"/>
    </location>
</feature>
<keyword evidence="9 10" id="KW-0472">Membrane</keyword>
<evidence type="ECO:0000313" key="12">
    <source>
        <dbReference type="Proteomes" id="UP000271573"/>
    </source>
</evidence>
<dbReference type="EMBL" id="AP019307">
    <property type="protein sequence ID" value="BBH18257.1"/>
    <property type="molecule type" value="Genomic_DNA"/>
</dbReference>
<evidence type="ECO:0000256" key="9">
    <source>
        <dbReference type="ARBA" id="ARBA00023136"/>
    </source>
</evidence>
<keyword evidence="6 10" id="KW-0812">Transmembrane</keyword>
<evidence type="ECO:0000256" key="5">
    <source>
        <dbReference type="ARBA" id="ARBA00022679"/>
    </source>
</evidence>
<evidence type="ECO:0000256" key="1">
    <source>
        <dbReference type="ARBA" id="ARBA00004477"/>
    </source>
</evidence>
<name>A0A3G9IGX2_9ACTN</name>
<dbReference type="Proteomes" id="UP000271573">
    <property type="component" value="Chromosome"/>
</dbReference>
<dbReference type="InterPro" id="IPR007315">
    <property type="entry name" value="PIG-V/Gpi18"/>
</dbReference>
<feature type="transmembrane region" description="Helical" evidence="10">
    <location>
        <begin position="366"/>
        <end position="387"/>
    </location>
</feature>
<keyword evidence="8 10" id="KW-1133">Transmembrane helix</keyword>
<dbReference type="AlphaFoldDB" id="A0A3G9IGX2"/>
<dbReference type="PANTHER" id="PTHR12468">
    <property type="entry name" value="GPI MANNOSYLTRANSFERASE 2"/>
    <property type="match status" value="1"/>
</dbReference>
<dbReference type="GO" id="GO:0000009">
    <property type="term" value="F:alpha-1,6-mannosyltransferase activity"/>
    <property type="evidence" value="ECO:0007669"/>
    <property type="project" value="InterPro"/>
</dbReference>